<dbReference type="PANTHER" id="PTHR43110:SF1">
    <property type="entry name" value="THIOL PEROXIDASE"/>
    <property type="match status" value="1"/>
</dbReference>
<accession>A0A537J1A6</accession>
<feature type="domain" description="Thioredoxin" evidence="5">
    <location>
        <begin position="3"/>
        <end position="133"/>
    </location>
</feature>
<name>A0A537J1A6_9BACT</name>
<feature type="region of interest" description="Disordered" evidence="4">
    <location>
        <begin position="175"/>
        <end position="225"/>
    </location>
</feature>
<dbReference type="PROSITE" id="PS51352">
    <property type="entry name" value="THIOREDOXIN_2"/>
    <property type="match status" value="1"/>
</dbReference>
<evidence type="ECO:0000256" key="3">
    <source>
        <dbReference type="ARBA" id="ARBA00023284"/>
    </source>
</evidence>
<dbReference type="AlphaFoldDB" id="A0A537J1A6"/>
<dbReference type="EMBL" id="VBAO01000476">
    <property type="protein sequence ID" value="TMI77340.1"/>
    <property type="molecule type" value="Genomic_DNA"/>
</dbReference>
<keyword evidence="1" id="KW-0575">Peroxidase</keyword>
<evidence type="ECO:0000313" key="7">
    <source>
        <dbReference type="Proteomes" id="UP000320048"/>
    </source>
</evidence>
<keyword evidence="3" id="KW-0676">Redox-active center</keyword>
<dbReference type="InterPro" id="IPR013766">
    <property type="entry name" value="Thioredoxin_domain"/>
</dbReference>
<proteinExistence type="predicted"/>
<sequence length="259" mass="28725">MPVEIGQQAPDATLVSTDRKPVRISELRGRTAVLAFFPAAFTGTCTKEMCRFRDDYTRLDALKAHVIGVSADTPYVLAEWAKQLNLRQAMLSDFNHEAMRAYGVYDGNFNGRSSTCGSPTGPAWSRRTKRWRRRSRRPRRRREPAPAPRGTAVHDPDQSLWLLGRAFPAVRRRRAAGLTSRSFPSGPGARTREPRPRRSPIAAVRTDGGHSNREAASSGRGAPAIDTYCPRTVAAAVRWEIPAARATIPGSHRSNRSHM</sequence>
<evidence type="ECO:0000256" key="4">
    <source>
        <dbReference type="SAM" id="MobiDB-lite"/>
    </source>
</evidence>
<dbReference type="InterPro" id="IPR050455">
    <property type="entry name" value="Tpx_Peroxidase_subfamily"/>
</dbReference>
<protein>
    <submittedName>
        <fullName evidence="6">Redoxin domain-containing protein</fullName>
    </submittedName>
</protein>
<evidence type="ECO:0000259" key="5">
    <source>
        <dbReference type="PROSITE" id="PS51352"/>
    </source>
</evidence>
<dbReference type="InterPro" id="IPR000866">
    <property type="entry name" value="AhpC/TSA"/>
</dbReference>
<dbReference type="PANTHER" id="PTHR43110">
    <property type="entry name" value="THIOL PEROXIDASE"/>
    <property type="match status" value="1"/>
</dbReference>
<keyword evidence="2" id="KW-0049">Antioxidant</keyword>
<evidence type="ECO:0000256" key="1">
    <source>
        <dbReference type="ARBA" id="ARBA00022559"/>
    </source>
</evidence>
<comment type="caution">
    <text evidence="6">The sequence shown here is derived from an EMBL/GenBank/DDBJ whole genome shotgun (WGS) entry which is preliminary data.</text>
</comment>
<evidence type="ECO:0000256" key="2">
    <source>
        <dbReference type="ARBA" id="ARBA00022862"/>
    </source>
</evidence>
<organism evidence="6 7">
    <name type="scientific">Candidatus Segetimicrobium genomatis</name>
    <dbReference type="NCBI Taxonomy" id="2569760"/>
    <lineage>
        <taxon>Bacteria</taxon>
        <taxon>Bacillati</taxon>
        <taxon>Candidatus Sysuimicrobiota</taxon>
        <taxon>Candidatus Sysuimicrobiia</taxon>
        <taxon>Candidatus Sysuimicrobiales</taxon>
        <taxon>Candidatus Segetimicrobiaceae</taxon>
        <taxon>Candidatus Segetimicrobium</taxon>
    </lineage>
</organism>
<evidence type="ECO:0000313" key="6">
    <source>
        <dbReference type="EMBL" id="TMI77340.1"/>
    </source>
</evidence>
<gene>
    <name evidence="6" type="ORF">E6H04_14370</name>
</gene>
<dbReference type="InterPro" id="IPR036249">
    <property type="entry name" value="Thioredoxin-like_sf"/>
</dbReference>
<feature type="region of interest" description="Disordered" evidence="4">
    <location>
        <begin position="112"/>
        <end position="155"/>
    </location>
</feature>
<dbReference type="Pfam" id="PF00578">
    <property type="entry name" value="AhpC-TSA"/>
    <property type="match status" value="1"/>
</dbReference>
<dbReference type="Proteomes" id="UP000320048">
    <property type="component" value="Unassembled WGS sequence"/>
</dbReference>
<dbReference type="SUPFAM" id="SSF52833">
    <property type="entry name" value="Thioredoxin-like"/>
    <property type="match status" value="1"/>
</dbReference>
<dbReference type="GO" id="GO:0004601">
    <property type="term" value="F:peroxidase activity"/>
    <property type="evidence" value="ECO:0007669"/>
    <property type="project" value="UniProtKB-KW"/>
</dbReference>
<keyword evidence="1" id="KW-0560">Oxidoreductase</keyword>
<feature type="compositionally biased region" description="Basic residues" evidence="4">
    <location>
        <begin position="126"/>
        <end position="142"/>
    </location>
</feature>
<dbReference type="Gene3D" id="3.40.30.10">
    <property type="entry name" value="Glutaredoxin"/>
    <property type="match status" value="1"/>
</dbReference>
<reference evidence="6 7" key="1">
    <citation type="journal article" date="2019" name="Nat. Microbiol.">
        <title>Mediterranean grassland soil C-N compound turnover is dependent on rainfall and depth, and is mediated by genomically divergent microorganisms.</title>
        <authorList>
            <person name="Diamond S."/>
            <person name="Andeer P.F."/>
            <person name="Li Z."/>
            <person name="Crits-Christoph A."/>
            <person name="Burstein D."/>
            <person name="Anantharaman K."/>
            <person name="Lane K.R."/>
            <person name="Thomas B.C."/>
            <person name="Pan C."/>
            <person name="Northen T.R."/>
            <person name="Banfield J.F."/>
        </authorList>
    </citation>
    <scope>NUCLEOTIDE SEQUENCE [LARGE SCALE GENOMIC DNA]</scope>
    <source>
        <strain evidence="6">NP_7</strain>
    </source>
</reference>